<dbReference type="GO" id="GO:0016020">
    <property type="term" value="C:membrane"/>
    <property type="evidence" value="ECO:0007669"/>
    <property type="project" value="GOC"/>
</dbReference>
<keyword evidence="4" id="KW-0333">Golgi apparatus</keyword>
<evidence type="ECO:0000256" key="3">
    <source>
        <dbReference type="ARBA" id="ARBA00022679"/>
    </source>
</evidence>
<dbReference type="SUPFAM" id="SSF53448">
    <property type="entry name" value="Nucleotide-diphospho-sugar transferases"/>
    <property type="match status" value="1"/>
</dbReference>
<gene>
    <name evidence="7" type="ORF">SAMN04488024_107200</name>
</gene>
<dbReference type="STRING" id="390242.SAMN04488024_107200"/>
<dbReference type="Pfam" id="PF04488">
    <property type="entry name" value="Gly_transf_sug"/>
    <property type="match status" value="1"/>
</dbReference>
<dbReference type="InterPro" id="IPR051981">
    <property type="entry name" value="Glycosyltransf_32"/>
</dbReference>
<keyword evidence="3 7" id="KW-0808">Transferase</keyword>
<sequence length="267" mass="31414">MENILVPKHVQSLWIGEQLSNVEKLCIQSFLDHGHEFHLYTYQDIKNIPSGTKIFDANEIMKEESIFRYKDGWAKGSVSGFADVFRLLLIKNRGGWWVDMDIICLKYLDLTSDLIFCTSNEGEYGSVVNNCIFKAPVNHFFFDYCLDKIDQIDLINMDFGLAGPFLFQEAIKDLKLRENALEYDFFNPINWKNVGELILEDRSALSKYKELVRPIFKPQTMPGRRITKNSYTLHLWNEVWKNYHYDKNKRYPTSSIFEKLKKKHGIK</sequence>
<dbReference type="Gene3D" id="3.90.550.20">
    <property type="match status" value="1"/>
</dbReference>
<comment type="subcellular location">
    <subcellularLocation>
        <location evidence="1">Golgi apparatus membrane</location>
        <topology evidence="1">Single-pass type II membrane protein</topology>
    </subcellularLocation>
</comment>
<evidence type="ECO:0000313" key="8">
    <source>
        <dbReference type="Proteomes" id="UP000199455"/>
    </source>
</evidence>
<dbReference type="EMBL" id="FMZH01000007">
    <property type="protein sequence ID" value="SDD72091.1"/>
    <property type="molecule type" value="Genomic_DNA"/>
</dbReference>
<dbReference type="PANTHER" id="PTHR12042">
    <property type="entry name" value="LACTOSYLCERAMIDE 4-ALPHA-GALACTOSYLTRANSFERASE ALPHA- 1,4-GALACTOSYLTRANSFERASE"/>
    <property type="match status" value="1"/>
</dbReference>
<keyword evidence="8" id="KW-1185">Reference proteome</keyword>
<dbReference type="InterPro" id="IPR007652">
    <property type="entry name" value="A1-4-GlycosylTfrase_dom"/>
</dbReference>
<evidence type="ECO:0000259" key="6">
    <source>
        <dbReference type="Pfam" id="PF04572"/>
    </source>
</evidence>
<dbReference type="Proteomes" id="UP000199455">
    <property type="component" value="Unassembled WGS sequence"/>
</dbReference>
<evidence type="ECO:0000256" key="5">
    <source>
        <dbReference type="ARBA" id="ARBA00023136"/>
    </source>
</evidence>
<dbReference type="GO" id="GO:0006688">
    <property type="term" value="P:glycosphingolipid biosynthetic process"/>
    <property type="evidence" value="ECO:0007669"/>
    <property type="project" value="TreeGrafter"/>
</dbReference>
<evidence type="ECO:0000256" key="1">
    <source>
        <dbReference type="ARBA" id="ARBA00004323"/>
    </source>
</evidence>
<evidence type="ECO:0000313" key="7">
    <source>
        <dbReference type="EMBL" id="SDD72091.1"/>
    </source>
</evidence>
<organism evidence="7 8">
    <name type="scientific">Pedobacter soli</name>
    <dbReference type="NCBI Taxonomy" id="390242"/>
    <lineage>
        <taxon>Bacteria</taxon>
        <taxon>Pseudomonadati</taxon>
        <taxon>Bacteroidota</taxon>
        <taxon>Sphingobacteriia</taxon>
        <taxon>Sphingobacteriales</taxon>
        <taxon>Sphingobacteriaceae</taxon>
        <taxon>Pedobacter</taxon>
    </lineage>
</organism>
<evidence type="ECO:0000256" key="2">
    <source>
        <dbReference type="ARBA" id="ARBA00022676"/>
    </source>
</evidence>
<evidence type="ECO:0000256" key="4">
    <source>
        <dbReference type="ARBA" id="ARBA00023034"/>
    </source>
</evidence>
<keyword evidence="5" id="KW-0472">Membrane</keyword>
<dbReference type="RefSeq" id="WP_090770468.1">
    <property type="nucleotide sequence ID" value="NZ_FMZH01000007.1"/>
</dbReference>
<feature type="domain" description="Alpha 1,4-glycosyltransferase" evidence="6">
    <location>
        <begin position="181"/>
        <end position="255"/>
    </location>
</feature>
<dbReference type="InterPro" id="IPR029044">
    <property type="entry name" value="Nucleotide-diphossugar_trans"/>
</dbReference>
<name>A0A1G6X1W4_9SPHI</name>
<dbReference type="Pfam" id="PF04572">
    <property type="entry name" value="Gb3_synth"/>
    <property type="match status" value="1"/>
</dbReference>
<reference evidence="8" key="1">
    <citation type="submission" date="2016-10" db="EMBL/GenBank/DDBJ databases">
        <authorList>
            <person name="Varghese N."/>
            <person name="Submissions S."/>
        </authorList>
    </citation>
    <scope>NUCLEOTIDE SEQUENCE [LARGE SCALE GENOMIC DNA]</scope>
    <source>
        <strain evidence="8">DSM 18609</strain>
    </source>
</reference>
<dbReference type="AlphaFoldDB" id="A0A1G6X1W4"/>
<dbReference type="PANTHER" id="PTHR12042:SF21">
    <property type="entry name" value="ALPHA1,4-GALACTOSYLTRANSFERASE 1-RELATED"/>
    <property type="match status" value="1"/>
</dbReference>
<accession>A0A1G6X1W4</accession>
<dbReference type="GO" id="GO:0016758">
    <property type="term" value="F:hexosyltransferase activity"/>
    <property type="evidence" value="ECO:0007669"/>
    <property type="project" value="TreeGrafter"/>
</dbReference>
<dbReference type="InterPro" id="IPR007577">
    <property type="entry name" value="GlycoTrfase_DXD_sugar-bd_CS"/>
</dbReference>
<protein>
    <submittedName>
        <fullName evidence="7">Alpha 1,4-glycosyltransferase conserved region</fullName>
    </submittedName>
</protein>
<proteinExistence type="predicted"/>
<keyword evidence="2" id="KW-0328">Glycosyltransferase</keyword>